<dbReference type="EMBL" id="JBANAX010000040">
    <property type="protein sequence ID" value="KAL1225158.1"/>
    <property type="molecule type" value="Genomic_DNA"/>
</dbReference>
<gene>
    <name evidence="1" type="ORF">V5N11_033569</name>
</gene>
<dbReference type="Proteomes" id="UP001558713">
    <property type="component" value="Unassembled WGS sequence"/>
</dbReference>
<evidence type="ECO:0000313" key="2">
    <source>
        <dbReference type="Proteomes" id="UP001558713"/>
    </source>
</evidence>
<proteinExistence type="predicted"/>
<comment type="caution">
    <text evidence="1">The sequence shown here is derived from an EMBL/GenBank/DDBJ whole genome shotgun (WGS) entry which is preliminary data.</text>
</comment>
<reference evidence="1 2" key="1">
    <citation type="submission" date="2024-04" db="EMBL/GenBank/DDBJ databases">
        <title>Genome assembly C_amara_ONT_v2.</title>
        <authorList>
            <person name="Yant L."/>
            <person name="Moore C."/>
            <person name="Slenker M."/>
        </authorList>
    </citation>
    <scope>NUCLEOTIDE SEQUENCE [LARGE SCALE GENOMIC DNA]</scope>
    <source>
        <tissue evidence="1">Leaf</tissue>
    </source>
</reference>
<keyword evidence="2" id="KW-1185">Reference proteome</keyword>
<accession>A0ABD1C6S7</accession>
<sequence>MNDDLPNSAGKCHPDCVKANNEQEDYDASQSAAFVAVSLISSARVLLKLDSEYTEYSAQYLVDNAGKEEVVRGEMRLPSYAESLESVFRSLTEDVWHKWVYGQGSFCWVTKKKDGQGSRRELTVKDCLEFAFKEGLPTREHWLHFGCMFETPPFQPLVPMKGQVVEAADLGEGLKLCTQQPVGARLHVFSPEFDIVGEEGIYDGPSYVGSRYVGLRDAIIVAFDKREGNNLVTVQILYKKKTSFVKVSGRSMILPLIADDGFQVTEPTCLLVDFCVPRLSIN</sequence>
<dbReference type="AlphaFoldDB" id="A0ABD1C6S7"/>
<protein>
    <submittedName>
        <fullName evidence="1">Protein HEAT-INDUCED TAS1 TARGET 1</fullName>
    </submittedName>
</protein>
<organism evidence="1 2">
    <name type="scientific">Cardamine amara subsp. amara</name>
    <dbReference type="NCBI Taxonomy" id="228776"/>
    <lineage>
        <taxon>Eukaryota</taxon>
        <taxon>Viridiplantae</taxon>
        <taxon>Streptophyta</taxon>
        <taxon>Embryophyta</taxon>
        <taxon>Tracheophyta</taxon>
        <taxon>Spermatophyta</taxon>
        <taxon>Magnoliopsida</taxon>
        <taxon>eudicotyledons</taxon>
        <taxon>Gunneridae</taxon>
        <taxon>Pentapetalae</taxon>
        <taxon>rosids</taxon>
        <taxon>malvids</taxon>
        <taxon>Brassicales</taxon>
        <taxon>Brassicaceae</taxon>
        <taxon>Cardamineae</taxon>
        <taxon>Cardamine</taxon>
    </lineage>
</organism>
<evidence type="ECO:0000313" key="1">
    <source>
        <dbReference type="EMBL" id="KAL1225158.1"/>
    </source>
</evidence>
<name>A0ABD1C6S7_CARAN</name>